<proteinExistence type="predicted"/>
<feature type="transmembrane region" description="Helical" evidence="1">
    <location>
        <begin position="182"/>
        <end position="206"/>
    </location>
</feature>
<keyword evidence="1" id="KW-0812">Transmembrane</keyword>
<reference evidence="2 3" key="1">
    <citation type="submission" date="2020-03" db="EMBL/GenBank/DDBJ databases">
        <title>Vagococcus sp. nov., isolated from beetles.</title>
        <authorList>
            <person name="Hyun D.-W."/>
            <person name="Bae J.-W."/>
        </authorList>
    </citation>
    <scope>NUCLEOTIDE SEQUENCE [LARGE SCALE GENOMIC DNA]</scope>
    <source>
        <strain evidence="2 3">HDW17B</strain>
    </source>
</reference>
<dbReference type="Proteomes" id="UP000501747">
    <property type="component" value="Chromosome"/>
</dbReference>
<keyword evidence="1" id="KW-0472">Membrane</keyword>
<keyword evidence="3" id="KW-1185">Reference proteome</keyword>
<evidence type="ECO:0000256" key="1">
    <source>
        <dbReference type="SAM" id="Phobius"/>
    </source>
</evidence>
<dbReference type="KEGG" id="vhy:G7082_13765"/>
<dbReference type="RefSeq" id="WP_166035775.1">
    <property type="nucleotide sequence ID" value="NZ_CP049887.1"/>
</dbReference>
<dbReference type="EMBL" id="CP049887">
    <property type="protein sequence ID" value="QIL49488.1"/>
    <property type="molecule type" value="Genomic_DNA"/>
</dbReference>
<dbReference type="AlphaFoldDB" id="A0A6G8AWQ6"/>
<organism evidence="2 3">
    <name type="scientific">Vagococcus hydrophili</name>
    <dbReference type="NCBI Taxonomy" id="2714947"/>
    <lineage>
        <taxon>Bacteria</taxon>
        <taxon>Bacillati</taxon>
        <taxon>Bacillota</taxon>
        <taxon>Bacilli</taxon>
        <taxon>Lactobacillales</taxon>
        <taxon>Enterococcaceae</taxon>
        <taxon>Vagococcus</taxon>
    </lineage>
</organism>
<keyword evidence="1" id="KW-1133">Transmembrane helix</keyword>
<protein>
    <recommendedName>
        <fullName evidence="4">ABC transporter permease</fullName>
    </recommendedName>
</protein>
<feature type="transmembrane region" description="Helical" evidence="1">
    <location>
        <begin position="261"/>
        <end position="279"/>
    </location>
</feature>
<feature type="transmembrane region" description="Helical" evidence="1">
    <location>
        <begin position="132"/>
        <end position="156"/>
    </location>
</feature>
<sequence length="346" mass="39450">MLGLFIFVHVDQFETFQEQNRKESARVQGALSFYESLDAVEGSTAYQNILLQKSELAKQLNGILFDKPKNYIEASLELTKHQEVLRSDPNFTDELALLQPKEEIIQKNQLYFTYLREHPKEIILKPETVSTLILLFLSILGFIWFPMCSFVSANILEDEFEHPSLTKGQPNTFSQRLVKKVLAIYLLLFSSILLAIILGAVLAFFIGNPTNDLMFGNVIQVIHFRILQNWQVIVAYLLYLSIVFLFTLSLSACLNLLTKNFYLTLMIENTFFGVSLLLTNQVKDFPMYLGSYLIPTQLFDGAYLGGRYSALYNPVVGLAYLLVMSTVLLWGTSLLYQNKSGQRGRA</sequence>
<evidence type="ECO:0000313" key="2">
    <source>
        <dbReference type="EMBL" id="QIL49488.1"/>
    </source>
</evidence>
<gene>
    <name evidence="2" type="ORF">G7082_13765</name>
</gene>
<accession>A0A6G8AWQ6</accession>
<feature type="transmembrane region" description="Helical" evidence="1">
    <location>
        <begin position="233"/>
        <end position="254"/>
    </location>
</feature>
<evidence type="ECO:0008006" key="4">
    <source>
        <dbReference type="Google" id="ProtNLM"/>
    </source>
</evidence>
<name>A0A6G8AWQ6_9ENTE</name>
<evidence type="ECO:0000313" key="3">
    <source>
        <dbReference type="Proteomes" id="UP000501747"/>
    </source>
</evidence>
<feature type="transmembrane region" description="Helical" evidence="1">
    <location>
        <begin position="317"/>
        <end position="336"/>
    </location>
</feature>